<evidence type="ECO:0000313" key="3">
    <source>
        <dbReference type="Proteomes" id="UP000178911"/>
    </source>
</evidence>
<gene>
    <name evidence="2" type="ORF">A3A13_03285</name>
</gene>
<accession>A0A1F8GJ52</accession>
<organism evidence="2 3">
    <name type="scientific">Candidatus Yanofskybacteria bacterium RIFCSPLOWO2_01_FULL_43_22</name>
    <dbReference type="NCBI Taxonomy" id="1802695"/>
    <lineage>
        <taxon>Bacteria</taxon>
        <taxon>Candidatus Yanofskyibacteriota</taxon>
    </lineage>
</organism>
<reference evidence="2 3" key="1">
    <citation type="journal article" date="2016" name="Nat. Commun.">
        <title>Thousands of microbial genomes shed light on interconnected biogeochemical processes in an aquifer system.</title>
        <authorList>
            <person name="Anantharaman K."/>
            <person name="Brown C.T."/>
            <person name="Hug L.A."/>
            <person name="Sharon I."/>
            <person name="Castelle C.J."/>
            <person name="Probst A.J."/>
            <person name="Thomas B.C."/>
            <person name="Singh A."/>
            <person name="Wilkins M.J."/>
            <person name="Karaoz U."/>
            <person name="Brodie E.L."/>
            <person name="Williams K.H."/>
            <person name="Hubbard S.S."/>
            <person name="Banfield J.F."/>
        </authorList>
    </citation>
    <scope>NUCLEOTIDE SEQUENCE [LARGE SCALE GENOMIC DNA]</scope>
</reference>
<dbReference type="EMBL" id="MGKJ01000006">
    <property type="protein sequence ID" value="OGN25050.1"/>
    <property type="molecule type" value="Genomic_DNA"/>
</dbReference>
<keyword evidence="1" id="KW-1133">Transmembrane helix</keyword>
<feature type="transmembrane region" description="Helical" evidence="1">
    <location>
        <begin position="39"/>
        <end position="57"/>
    </location>
</feature>
<sequence length="134" mass="15667">MDSPMLLKIILSFSIGVLIGFILEFSYRSVEAKRLVRPKIINVQMYGLTGILLALIYSFKISLMPTLVILYIIPVLVEFITGYTHLRIKGIRLWDYSKERFNFLGIICLRFSLAWFIISGFYYYLVLPKLEIMQ</sequence>
<protein>
    <submittedName>
        <fullName evidence="2">Uncharacterized protein</fullName>
    </submittedName>
</protein>
<comment type="caution">
    <text evidence="2">The sequence shown here is derived from an EMBL/GenBank/DDBJ whole genome shotgun (WGS) entry which is preliminary data.</text>
</comment>
<feature type="transmembrane region" description="Helical" evidence="1">
    <location>
        <begin position="63"/>
        <end position="83"/>
    </location>
</feature>
<name>A0A1F8GJ52_9BACT</name>
<dbReference type="AlphaFoldDB" id="A0A1F8GJ52"/>
<dbReference type="Pfam" id="PF06541">
    <property type="entry name" value="ABC_trans_CmpB"/>
    <property type="match status" value="1"/>
</dbReference>
<feature type="transmembrane region" description="Helical" evidence="1">
    <location>
        <begin position="103"/>
        <end position="125"/>
    </location>
</feature>
<dbReference type="Proteomes" id="UP000178911">
    <property type="component" value="Unassembled WGS sequence"/>
</dbReference>
<proteinExistence type="predicted"/>
<dbReference type="InterPro" id="IPR010540">
    <property type="entry name" value="CmpB_TMEM229"/>
</dbReference>
<keyword evidence="1" id="KW-0472">Membrane</keyword>
<keyword evidence="1" id="KW-0812">Transmembrane</keyword>
<evidence type="ECO:0000256" key="1">
    <source>
        <dbReference type="SAM" id="Phobius"/>
    </source>
</evidence>
<feature type="transmembrane region" description="Helical" evidence="1">
    <location>
        <begin position="6"/>
        <end position="27"/>
    </location>
</feature>
<evidence type="ECO:0000313" key="2">
    <source>
        <dbReference type="EMBL" id="OGN25050.1"/>
    </source>
</evidence>